<dbReference type="PROSITE" id="PS50042">
    <property type="entry name" value="CNMP_BINDING_3"/>
    <property type="match status" value="1"/>
</dbReference>
<feature type="compositionally biased region" description="Low complexity" evidence="1">
    <location>
        <begin position="51"/>
        <end position="61"/>
    </location>
</feature>
<dbReference type="SMART" id="SM00100">
    <property type="entry name" value="cNMP"/>
    <property type="match status" value="1"/>
</dbReference>
<feature type="compositionally biased region" description="Polar residues" evidence="1">
    <location>
        <begin position="69"/>
        <end position="82"/>
    </location>
</feature>
<dbReference type="OMA" id="WYESYEP"/>
<evidence type="ECO:0000313" key="3">
    <source>
        <dbReference type="EnsemblMetazoa" id="XP_038047769.1"/>
    </source>
</evidence>
<dbReference type="CDD" id="cd00038">
    <property type="entry name" value="CAP_ED"/>
    <property type="match status" value="1"/>
</dbReference>
<dbReference type="InterPro" id="IPR014710">
    <property type="entry name" value="RmlC-like_jellyroll"/>
</dbReference>
<keyword evidence="4" id="KW-1185">Reference proteome</keyword>
<evidence type="ECO:0000256" key="1">
    <source>
        <dbReference type="SAM" id="MobiDB-lite"/>
    </source>
</evidence>
<dbReference type="PANTHER" id="PTHR23011:SF28">
    <property type="entry name" value="CYCLIC NUCLEOTIDE-BINDING DOMAIN CONTAINING PROTEIN"/>
    <property type="match status" value="1"/>
</dbReference>
<protein>
    <recommendedName>
        <fullName evidence="2">Cyclic nucleotide-binding domain-containing protein</fullName>
    </recommendedName>
</protein>
<dbReference type="InterPro" id="IPR018490">
    <property type="entry name" value="cNMP-bd_dom_sf"/>
</dbReference>
<dbReference type="OrthoDB" id="166212at2759"/>
<dbReference type="GeneID" id="119721902"/>
<feature type="domain" description="Cyclic nucleotide-binding" evidence="2">
    <location>
        <begin position="251"/>
        <end position="335"/>
    </location>
</feature>
<evidence type="ECO:0000313" key="4">
    <source>
        <dbReference type="Proteomes" id="UP000887568"/>
    </source>
</evidence>
<dbReference type="SUPFAM" id="SSF51206">
    <property type="entry name" value="cAMP-binding domain-like"/>
    <property type="match status" value="2"/>
</dbReference>
<dbReference type="PANTHER" id="PTHR23011">
    <property type="entry name" value="CYCLIC NUCLEOTIDE-BINDING DOMAIN CONTAINING PROTEIN"/>
    <property type="match status" value="1"/>
</dbReference>
<dbReference type="RefSeq" id="XP_038047769.1">
    <property type="nucleotide sequence ID" value="XM_038191841.1"/>
</dbReference>
<feature type="region of interest" description="Disordered" evidence="1">
    <location>
        <begin position="39"/>
        <end position="102"/>
    </location>
</feature>
<evidence type="ECO:0000259" key="2">
    <source>
        <dbReference type="PROSITE" id="PS50042"/>
    </source>
</evidence>
<dbReference type="Proteomes" id="UP000887568">
    <property type="component" value="Unplaced"/>
</dbReference>
<sequence>MESIREPVPSCLDPQRRYQSMLATVSLLNQARKRRRRNLATSLQLPNPLDTSSSSSIITPSQDKRPSLDSRNPTENAKTKWQTAVGKIRSNSNGFEQEGADGLRTPAKDATAVGMTTADMALRRQNFRKWRNDRKKALYHTFRRVAWLAILVRRICRMHYIEASDTADLSFAQVSSSRDSIDVMFDVTQFKAKKQKLLSQEARRILQTPPEERTPQDIHYLQIAIRALKAIAAYPVRMQKSLAAVSWCEAYGPTRVIVREGHKPRSFYFIYSGSVVVTVMEPGRLTQRTVAILKRGDSFGELAILNDGKRTSTVTAREDLQLLVISAQDFMKIFMSGGVKRLTDPDHLAFIRSIDFLKGWPIQMLDLHPKQCVFNFFRRDTVLVRDSKYSDWIYIVKSGSCSVVMRLSKANADKNSSRHVTKTEAKLSAVLSSCEHGAHYVTPSRHEARLVRKENSFLRKKVRLLQRTRPSLVHRGLDLPLLRQPDGEHGHADVETTEMETKVLRRIMQASITEDGGDLRGRNEKRSIKDETETALEIEKDATDDVEDEHQRALYGPRRTFADDLNAHLVKPVSSYDSDASPVFVCVRILVKGGAFGLSELMFSDQPSVSLISNGAECVVISKQFFLEHAPEHLIHQTRLKVTPYGSVDELQGNFEKELTWKHYRDATLRKTVNKLRSERAALNKLSHSF</sequence>
<accession>A0A913Z7V9</accession>
<dbReference type="Gene3D" id="2.60.120.10">
    <property type="entry name" value="Jelly Rolls"/>
    <property type="match status" value="2"/>
</dbReference>
<dbReference type="AlphaFoldDB" id="A0A913Z7V9"/>
<dbReference type="InterPro" id="IPR000595">
    <property type="entry name" value="cNMP-bd_dom"/>
</dbReference>
<organism evidence="3 4">
    <name type="scientific">Patiria miniata</name>
    <name type="common">Bat star</name>
    <name type="synonym">Asterina miniata</name>
    <dbReference type="NCBI Taxonomy" id="46514"/>
    <lineage>
        <taxon>Eukaryota</taxon>
        <taxon>Metazoa</taxon>
        <taxon>Echinodermata</taxon>
        <taxon>Eleutherozoa</taxon>
        <taxon>Asterozoa</taxon>
        <taxon>Asteroidea</taxon>
        <taxon>Valvatacea</taxon>
        <taxon>Valvatida</taxon>
        <taxon>Asterinidae</taxon>
        <taxon>Patiria</taxon>
    </lineage>
</organism>
<reference evidence="3" key="1">
    <citation type="submission" date="2022-11" db="UniProtKB">
        <authorList>
            <consortium name="EnsemblMetazoa"/>
        </authorList>
    </citation>
    <scope>IDENTIFICATION</scope>
</reference>
<name>A0A913Z7V9_PATMI</name>
<dbReference type="EnsemblMetazoa" id="XM_038191841.1">
    <property type="protein sequence ID" value="XP_038047769.1"/>
    <property type="gene ID" value="LOC119721902"/>
</dbReference>
<proteinExistence type="predicted"/>
<dbReference type="Pfam" id="PF00027">
    <property type="entry name" value="cNMP_binding"/>
    <property type="match status" value="1"/>
</dbReference>